<dbReference type="RefSeq" id="WP_010763933.1">
    <property type="nucleotide sequence ID" value="NZ_ASWB01000005.1"/>
</dbReference>
<keyword evidence="1" id="KW-0812">Transmembrane</keyword>
<dbReference type="EMBL" id="ASWB01000005">
    <property type="protein sequence ID" value="EOT63838.1"/>
    <property type="molecule type" value="Genomic_DNA"/>
</dbReference>
<dbReference type="GO" id="GO:0000150">
    <property type="term" value="F:DNA strand exchange activity"/>
    <property type="evidence" value="ECO:0007669"/>
    <property type="project" value="InterPro"/>
</dbReference>
<gene>
    <name evidence="4" type="ORF">I586_03271</name>
    <name evidence="3" type="ORF">UAY_00529</name>
</gene>
<feature type="transmembrane region" description="Helical" evidence="1">
    <location>
        <begin position="185"/>
        <end position="204"/>
    </location>
</feature>
<organism evidence="3 5">
    <name type="scientific">Enterococcus moraviensis ATCC BAA-383</name>
    <dbReference type="NCBI Taxonomy" id="1158609"/>
    <lineage>
        <taxon>Bacteria</taxon>
        <taxon>Bacillati</taxon>
        <taxon>Bacillota</taxon>
        <taxon>Bacilli</taxon>
        <taxon>Lactobacillales</taxon>
        <taxon>Enterococcaceae</taxon>
        <taxon>Enterococcus</taxon>
    </lineage>
</organism>
<dbReference type="OrthoDB" id="2180883at2"/>
<dbReference type="Gene3D" id="3.40.50.1390">
    <property type="entry name" value="Resolvase, N-terminal catalytic domain"/>
    <property type="match status" value="1"/>
</dbReference>
<dbReference type="Gene3D" id="1.10.10.60">
    <property type="entry name" value="Homeodomain-like"/>
    <property type="match status" value="1"/>
</dbReference>
<dbReference type="SMART" id="SM00857">
    <property type="entry name" value="Resolvase"/>
    <property type="match status" value="1"/>
</dbReference>
<evidence type="ECO:0000313" key="5">
    <source>
        <dbReference type="Proteomes" id="UP000013781"/>
    </source>
</evidence>
<keyword evidence="1" id="KW-1133">Transmembrane helix</keyword>
<dbReference type="Pfam" id="PF00239">
    <property type="entry name" value="Resolvase"/>
    <property type="match status" value="1"/>
</dbReference>
<dbReference type="EMBL" id="AJAS01000004">
    <property type="protein sequence ID" value="EOI05055.1"/>
    <property type="molecule type" value="Genomic_DNA"/>
</dbReference>
<proteinExistence type="predicted"/>
<accession>R2R806</accession>
<keyword evidence="6" id="KW-1185">Reference proteome</keyword>
<dbReference type="Proteomes" id="UP000013781">
    <property type="component" value="Unassembled WGS sequence"/>
</dbReference>
<dbReference type="HOGENOM" id="CLU_1123194_0_0_9"/>
<dbReference type="GO" id="GO:0003677">
    <property type="term" value="F:DNA binding"/>
    <property type="evidence" value="ECO:0007669"/>
    <property type="project" value="InterPro"/>
</dbReference>
<sequence length="235" mass="27623">MNLGYARGHKLDQQFDLLEAYELDEIFSDSDLNFDVLKDPESDYRRLLDYAESGDCLVISFLEVISRDYHQLLDFINELETLKLDLIVLTSPELTLINWREVLFWASRNDQLVHPRLIKLKLKQEKNRNRETYSVFTRDPEAKQMYRDIVWRLLGKQKLRKIAKQKGIPIETVYRIQQEFKRLKLAFILAICFILAITTIKVTENFSDNLLIQIGVCVVSTLVILYNTLSDSEQS</sequence>
<evidence type="ECO:0000313" key="6">
    <source>
        <dbReference type="Proteomes" id="UP000014157"/>
    </source>
</evidence>
<feature type="transmembrane region" description="Helical" evidence="1">
    <location>
        <begin position="210"/>
        <end position="229"/>
    </location>
</feature>
<keyword evidence="1" id="KW-0472">Membrane</keyword>
<dbReference type="InterPro" id="IPR036162">
    <property type="entry name" value="Resolvase-like_N_sf"/>
</dbReference>
<dbReference type="SUPFAM" id="SSF53041">
    <property type="entry name" value="Resolvase-like"/>
    <property type="match status" value="1"/>
</dbReference>
<dbReference type="PATRIC" id="fig|1158609.3.peg.497"/>
<reference evidence="4 6" key="2">
    <citation type="submission" date="2013-03" db="EMBL/GenBank/DDBJ databases">
        <title>The Genome Sequence of Enterococcus moraviensis BAA-383 (PacBio/Illumina hybrid assembly).</title>
        <authorList>
            <consortium name="The Broad Institute Genomics Platform"/>
            <consortium name="The Broad Institute Genome Sequencing Center for Infectious Disease"/>
            <person name="Earl A."/>
            <person name="Russ C."/>
            <person name="Gilmore M."/>
            <person name="Surin D."/>
            <person name="Walker B."/>
            <person name="Young S."/>
            <person name="Zeng Q."/>
            <person name="Gargeya S."/>
            <person name="Fitzgerald M."/>
            <person name="Haas B."/>
            <person name="Abouelleil A."/>
            <person name="Allen A.W."/>
            <person name="Alvarado L."/>
            <person name="Arachchi H.M."/>
            <person name="Berlin A.M."/>
            <person name="Chapman S.B."/>
            <person name="Gainer-Dewar J."/>
            <person name="Goldberg J."/>
            <person name="Griggs A."/>
            <person name="Gujja S."/>
            <person name="Hansen M."/>
            <person name="Howarth C."/>
            <person name="Imamovic A."/>
            <person name="Ireland A."/>
            <person name="Larimer J."/>
            <person name="McCowan C."/>
            <person name="Murphy C."/>
            <person name="Pearson M."/>
            <person name="Poon T.W."/>
            <person name="Priest M."/>
            <person name="Roberts A."/>
            <person name="Saif S."/>
            <person name="Shea T."/>
            <person name="Sisk P."/>
            <person name="Sykes S."/>
            <person name="Wortman J."/>
            <person name="Nusbaum C."/>
            <person name="Birren B."/>
        </authorList>
    </citation>
    <scope>NUCLEOTIDE SEQUENCE [LARGE SCALE GENOMIC DNA]</scope>
    <source>
        <strain evidence="4 6">ATCC BAA-383</strain>
    </source>
</reference>
<name>R2R806_9ENTE</name>
<evidence type="ECO:0000313" key="4">
    <source>
        <dbReference type="EMBL" id="EOT63838.1"/>
    </source>
</evidence>
<evidence type="ECO:0000256" key="1">
    <source>
        <dbReference type="SAM" id="Phobius"/>
    </source>
</evidence>
<dbReference type="eggNOG" id="COG1961">
    <property type="taxonomic scope" value="Bacteria"/>
</dbReference>
<protein>
    <recommendedName>
        <fullName evidence="2">Resolvase/invertase-type recombinase catalytic domain-containing protein</fullName>
    </recommendedName>
</protein>
<comment type="caution">
    <text evidence="3">The sequence shown here is derived from an EMBL/GenBank/DDBJ whole genome shotgun (WGS) entry which is preliminary data.</text>
</comment>
<dbReference type="InterPro" id="IPR006119">
    <property type="entry name" value="Resolv_N"/>
</dbReference>
<evidence type="ECO:0000313" key="3">
    <source>
        <dbReference type="EMBL" id="EOI05055.1"/>
    </source>
</evidence>
<reference evidence="3 5" key="1">
    <citation type="submission" date="2013-02" db="EMBL/GenBank/DDBJ databases">
        <title>The Genome Sequence of Enterococcus moraviensis BAA-383.</title>
        <authorList>
            <consortium name="The Broad Institute Genome Sequencing Platform"/>
            <consortium name="The Broad Institute Genome Sequencing Center for Infectious Disease"/>
            <person name="Earl A.M."/>
            <person name="Gilmore M.S."/>
            <person name="Lebreton F."/>
            <person name="Walker B."/>
            <person name="Young S.K."/>
            <person name="Zeng Q."/>
            <person name="Gargeya S."/>
            <person name="Fitzgerald M."/>
            <person name="Haas B."/>
            <person name="Abouelleil A."/>
            <person name="Alvarado L."/>
            <person name="Arachchi H.M."/>
            <person name="Berlin A.M."/>
            <person name="Chapman S.B."/>
            <person name="Dewar J."/>
            <person name="Goldberg J."/>
            <person name="Griggs A."/>
            <person name="Gujja S."/>
            <person name="Hansen M."/>
            <person name="Howarth C."/>
            <person name="Imamovic A."/>
            <person name="Larimer J."/>
            <person name="McCowan C."/>
            <person name="Murphy C."/>
            <person name="Neiman D."/>
            <person name="Pearson M."/>
            <person name="Priest M."/>
            <person name="Roberts A."/>
            <person name="Saif S."/>
            <person name="Shea T."/>
            <person name="Sisk P."/>
            <person name="Sykes S."/>
            <person name="Wortman J."/>
            <person name="Nusbaum C."/>
            <person name="Birren B."/>
        </authorList>
    </citation>
    <scope>NUCLEOTIDE SEQUENCE [LARGE SCALE GENOMIC DNA]</scope>
    <source>
        <strain evidence="3 5">ATCC BAA-383</strain>
    </source>
</reference>
<feature type="domain" description="Resolvase/invertase-type recombinase catalytic" evidence="2">
    <location>
        <begin position="2"/>
        <end position="133"/>
    </location>
</feature>
<dbReference type="AlphaFoldDB" id="R2R806"/>
<evidence type="ECO:0000259" key="2">
    <source>
        <dbReference type="SMART" id="SM00857"/>
    </source>
</evidence>
<dbReference type="Proteomes" id="UP000014157">
    <property type="component" value="Unassembled WGS sequence"/>
</dbReference>